<evidence type="ECO:0000313" key="2">
    <source>
        <dbReference type="Proteomes" id="UP000236592"/>
    </source>
</evidence>
<dbReference type="EMBL" id="CP025938">
    <property type="protein sequence ID" value="AUS05334.1"/>
    <property type="molecule type" value="Genomic_DNA"/>
</dbReference>
<organism evidence="1 2">
    <name type="scientific">Pseudotamlana carrageenivorans</name>
    <dbReference type="NCBI Taxonomy" id="2069432"/>
    <lineage>
        <taxon>Bacteria</taxon>
        <taxon>Pseudomonadati</taxon>
        <taxon>Bacteroidota</taxon>
        <taxon>Flavobacteriia</taxon>
        <taxon>Flavobacteriales</taxon>
        <taxon>Flavobacteriaceae</taxon>
        <taxon>Pseudotamlana</taxon>
    </lineage>
</organism>
<dbReference type="OrthoDB" id="1429661at2"/>
<name>A0A2I7SHJ8_9FLAO</name>
<keyword evidence="2" id="KW-1185">Reference proteome</keyword>
<protein>
    <submittedName>
        <fullName evidence="1">Uncharacterized protein</fullName>
    </submittedName>
</protein>
<reference evidence="2" key="1">
    <citation type="submission" date="2018-01" db="EMBL/GenBank/DDBJ databases">
        <title>Complete genome of Tamlana sp. UJ94.</title>
        <authorList>
            <person name="Jung J."/>
            <person name="Chung D."/>
            <person name="Bae S.S."/>
            <person name="Baek K."/>
        </authorList>
    </citation>
    <scope>NUCLEOTIDE SEQUENCE [LARGE SCALE GENOMIC DNA]</scope>
    <source>
        <strain evidence="2">UJ94</strain>
    </source>
</reference>
<dbReference type="Proteomes" id="UP000236592">
    <property type="component" value="Chromosome"/>
</dbReference>
<gene>
    <name evidence="1" type="ORF">C1A40_07525</name>
</gene>
<sequence>MKIKALSIFQDLQNNGLYTFSAIQQWLLQFETEFTDLKYNWDCSNSECCYKYTGSCSCATKADAFLFLTLYHKLLEFSFYHKNEPYARNELLDYEKIKNDSYKSKKWVVRNEKIAGNDCFEFLMSYYSYAHNPEHLLVVDERLLGYNIFVDAKDFRHLILFLQTFDDLFWIQKIYPESDMLCAFE</sequence>
<proteinExistence type="predicted"/>
<evidence type="ECO:0000313" key="1">
    <source>
        <dbReference type="EMBL" id="AUS05334.1"/>
    </source>
</evidence>
<accession>A0A2I7SHJ8</accession>
<dbReference type="AlphaFoldDB" id="A0A2I7SHJ8"/>
<dbReference type="RefSeq" id="WP_102995374.1">
    <property type="nucleotide sequence ID" value="NZ_CP025938.1"/>
</dbReference>
<dbReference type="KEGG" id="taj:C1A40_07525"/>